<dbReference type="PROSITE" id="PS01125">
    <property type="entry name" value="ROK"/>
    <property type="match status" value="1"/>
</dbReference>
<evidence type="ECO:0000313" key="3">
    <source>
        <dbReference type="Proteomes" id="UP000231292"/>
    </source>
</evidence>
<organism evidence="2 3">
    <name type="scientific">Candidatus Sherwoodlollariibacterium unditelluris</name>
    <dbReference type="NCBI Taxonomy" id="1974757"/>
    <lineage>
        <taxon>Bacteria</taxon>
        <taxon>Pseudomonadati</taxon>
        <taxon>Candidatus Omnitrophota</taxon>
        <taxon>Candidatus Sherwoodlollariibacterium</taxon>
    </lineage>
</organism>
<dbReference type="Pfam" id="PF00480">
    <property type="entry name" value="ROK"/>
    <property type="match status" value="1"/>
</dbReference>
<dbReference type="PANTHER" id="PTHR18964">
    <property type="entry name" value="ROK (REPRESSOR, ORF, KINASE) FAMILY"/>
    <property type="match status" value="1"/>
</dbReference>
<name>A0A2G9YKV3_9BACT</name>
<accession>A0A2G9YKV3</accession>
<dbReference type="InterPro" id="IPR000600">
    <property type="entry name" value="ROK"/>
</dbReference>
<dbReference type="AlphaFoldDB" id="A0A2G9YKV3"/>
<dbReference type="PANTHER" id="PTHR18964:SF149">
    <property type="entry name" value="BIFUNCTIONAL UDP-N-ACETYLGLUCOSAMINE 2-EPIMERASE_N-ACETYLMANNOSAMINE KINASE"/>
    <property type="match status" value="1"/>
</dbReference>
<comment type="similarity">
    <text evidence="1">Belongs to the ROK (NagC/XylR) family.</text>
</comment>
<dbReference type="Gene3D" id="3.30.420.40">
    <property type="match status" value="2"/>
</dbReference>
<dbReference type="InterPro" id="IPR043129">
    <property type="entry name" value="ATPase_NBD"/>
</dbReference>
<comment type="caution">
    <text evidence="2">The sequence shown here is derived from an EMBL/GenBank/DDBJ whole genome shotgun (WGS) entry which is preliminary data.</text>
</comment>
<evidence type="ECO:0000313" key="2">
    <source>
        <dbReference type="EMBL" id="PIP19870.1"/>
    </source>
</evidence>
<evidence type="ECO:0008006" key="4">
    <source>
        <dbReference type="Google" id="ProtNLM"/>
    </source>
</evidence>
<reference evidence="2 3" key="1">
    <citation type="submission" date="2017-09" db="EMBL/GenBank/DDBJ databases">
        <title>Depth-based differentiation of microbial function through sediment-hosted aquifers and enrichment of novel symbionts in the deep terrestrial subsurface.</title>
        <authorList>
            <person name="Probst A.J."/>
            <person name="Ladd B."/>
            <person name="Jarett J.K."/>
            <person name="Geller-Mcgrath D.E."/>
            <person name="Sieber C.M."/>
            <person name="Emerson J.B."/>
            <person name="Anantharaman K."/>
            <person name="Thomas B.C."/>
            <person name="Malmstrom R."/>
            <person name="Stieglmeier M."/>
            <person name="Klingl A."/>
            <person name="Woyke T."/>
            <person name="Ryan C.M."/>
            <person name="Banfield J.F."/>
        </authorList>
    </citation>
    <scope>NUCLEOTIDE SEQUENCE [LARGE SCALE GENOMIC DNA]</scope>
    <source>
        <strain evidence="2">CG23_combo_of_CG06-09_8_20_14_all_41_10</strain>
    </source>
</reference>
<sequence>MTKKYIIAVDLGGTNLKVALLDLKYNIKDREILSTRSFMEKEELISGIVYSINRVIKYNNLDKTDILGIGLGLPGPIDAKSGIVHFFPNIPGWKEVPLRDILKERLGLPVSLDNDAKIMVLAEHRLGAAKGFANVLCMTLGTGIGGGIIIGGKLYRGFNNAAGEVGHLPINEKGPLCNCGSVGCLEAYIGNNKIIRAARKEFKRQISLEELSLLAANGNKAAIKIWCNVGRHLGFALAGVVNLLNLDAIVMGGGMANAGKVLFDSVKEALRGQAMSVQGFHVKIFRAKLGNDAGLIGAAIMMKEGAVL</sequence>
<dbReference type="EMBL" id="PCRK01000009">
    <property type="protein sequence ID" value="PIP19870.1"/>
    <property type="molecule type" value="Genomic_DNA"/>
</dbReference>
<dbReference type="InterPro" id="IPR049874">
    <property type="entry name" value="ROK_cs"/>
</dbReference>
<protein>
    <recommendedName>
        <fullName evidence="4">Glucokinase</fullName>
    </recommendedName>
</protein>
<gene>
    <name evidence="2" type="ORF">COX41_00605</name>
</gene>
<dbReference type="Proteomes" id="UP000231292">
    <property type="component" value="Unassembled WGS sequence"/>
</dbReference>
<evidence type="ECO:0000256" key="1">
    <source>
        <dbReference type="ARBA" id="ARBA00006479"/>
    </source>
</evidence>
<proteinExistence type="inferred from homology"/>
<dbReference type="SUPFAM" id="SSF53067">
    <property type="entry name" value="Actin-like ATPase domain"/>
    <property type="match status" value="1"/>
</dbReference>